<dbReference type="PANTHER" id="PTHR42940">
    <property type="entry name" value="ALCOHOL DEHYDROGENASE 1-RELATED"/>
    <property type="match status" value="1"/>
</dbReference>
<feature type="domain" description="C2" evidence="9">
    <location>
        <begin position="347"/>
        <end position="473"/>
    </location>
</feature>
<reference evidence="10 11" key="1">
    <citation type="submission" date="2021-12" db="EMBL/GenBank/DDBJ databases">
        <title>High titer production of polyol ester of fatty acids by Rhodotorula paludigena BS15 towards product separation-free biomass refinery.</title>
        <authorList>
            <person name="Mano J."/>
            <person name="Ono H."/>
            <person name="Tanaka T."/>
            <person name="Naito K."/>
            <person name="Sushida H."/>
            <person name="Ike M."/>
            <person name="Tokuyasu K."/>
            <person name="Kitaoka M."/>
        </authorList>
    </citation>
    <scope>NUCLEOTIDE SEQUENCE [LARGE SCALE GENOMIC DNA]</scope>
    <source>
        <strain evidence="10 11">BS15</strain>
    </source>
</reference>
<dbReference type="GO" id="GO:0004022">
    <property type="term" value="F:alcohol dehydrogenase (NAD+) activity"/>
    <property type="evidence" value="ECO:0007669"/>
    <property type="project" value="UniProtKB-EC"/>
</dbReference>
<dbReference type="Gene3D" id="3.90.180.10">
    <property type="entry name" value="Medium-chain alcohol dehydrogenases, catalytic domain"/>
    <property type="match status" value="1"/>
</dbReference>
<feature type="region of interest" description="Disordered" evidence="8">
    <location>
        <begin position="541"/>
        <end position="582"/>
    </location>
</feature>
<dbReference type="InterPro" id="IPR011032">
    <property type="entry name" value="GroES-like_sf"/>
</dbReference>
<accession>A0AAV5GD97</accession>
<dbReference type="InterPro" id="IPR013149">
    <property type="entry name" value="ADH-like_C"/>
</dbReference>
<dbReference type="SMART" id="SM00829">
    <property type="entry name" value="PKS_ER"/>
    <property type="match status" value="1"/>
</dbReference>
<dbReference type="PANTHER" id="PTHR42940:SF3">
    <property type="entry name" value="ALCOHOL DEHYDROGENASE 1-RELATED"/>
    <property type="match status" value="1"/>
</dbReference>
<protein>
    <recommendedName>
        <fullName evidence="3">alcohol dehydrogenase</fullName>
        <ecNumber evidence="3">1.1.1.1</ecNumber>
    </recommendedName>
</protein>
<dbReference type="SUPFAM" id="SSF51735">
    <property type="entry name" value="NAD(P)-binding Rossmann-fold domains"/>
    <property type="match status" value="1"/>
</dbReference>
<evidence type="ECO:0000313" key="11">
    <source>
        <dbReference type="Proteomes" id="UP001342314"/>
    </source>
</evidence>
<dbReference type="Pfam" id="PF00107">
    <property type="entry name" value="ADH_zinc_N"/>
    <property type="match status" value="1"/>
</dbReference>
<keyword evidence="4" id="KW-0479">Metal-binding</keyword>
<evidence type="ECO:0000256" key="3">
    <source>
        <dbReference type="ARBA" id="ARBA00013190"/>
    </source>
</evidence>
<keyword evidence="5" id="KW-0862">Zinc</keyword>
<organism evidence="10 11">
    <name type="scientific">Rhodotorula paludigena</name>
    <dbReference type="NCBI Taxonomy" id="86838"/>
    <lineage>
        <taxon>Eukaryota</taxon>
        <taxon>Fungi</taxon>
        <taxon>Dikarya</taxon>
        <taxon>Basidiomycota</taxon>
        <taxon>Pucciniomycotina</taxon>
        <taxon>Microbotryomycetes</taxon>
        <taxon>Sporidiobolales</taxon>
        <taxon>Sporidiobolaceae</taxon>
        <taxon>Rhodotorula</taxon>
    </lineage>
</organism>
<dbReference type="FunFam" id="3.40.50.720:FF:000039">
    <property type="entry name" value="Alcohol dehydrogenase AdhP"/>
    <property type="match status" value="1"/>
</dbReference>
<dbReference type="PROSITE" id="PS50004">
    <property type="entry name" value="C2"/>
    <property type="match status" value="1"/>
</dbReference>
<proteinExistence type="inferred from homology"/>
<evidence type="ECO:0000259" key="9">
    <source>
        <dbReference type="PROSITE" id="PS50004"/>
    </source>
</evidence>
<keyword evidence="11" id="KW-1185">Reference proteome</keyword>
<feature type="compositionally biased region" description="Low complexity" evidence="8">
    <location>
        <begin position="694"/>
        <end position="722"/>
    </location>
</feature>
<dbReference type="SUPFAM" id="SSF50129">
    <property type="entry name" value="GroES-like"/>
    <property type="match status" value="1"/>
</dbReference>
<dbReference type="InterPro" id="IPR036291">
    <property type="entry name" value="NAD(P)-bd_dom_sf"/>
</dbReference>
<dbReference type="AlphaFoldDB" id="A0AAV5GD97"/>
<gene>
    <name evidence="10" type="ORF">Rhopal_001415-T1</name>
</gene>
<keyword evidence="7" id="KW-0520">NAD</keyword>
<dbReference type="InterPro" id="IPR013154">
    <property type="entry name" value="ADH-like_N"/>
</dbReference>
<feature type="compositionally biased region" description="Basic and acidic residues" evidence="8">
    <location>
        <begin position="945"/>
        <end position="965"/>
    </location>
</feature>
<feature type="compositionally biased region" description="Pro residues" evidence="8">
    <location>
        <begin position="796"/>
        <end position="810"/>
    </location>
</feature>
<evidence type="ECO:0000313" key="10">
    <source>
        <dbReference type="EMBL" id="GJN88449.1"/>
    </source>
</evidence>
<evidence type="ECO:0000256" key="2">
    <source>
        <dbReference type="ARBA" id="ARBA00008072"/>
    </source>
</evidence>
<evidence type="ECO:0000256" key="6">
    <source>
        <dbReference type="ARBA" id="ARBA00023002"/>
    </source>
</evidence>
<dbReference type="InterPro" id="IPR000008">
    <property type="entry name" value="C2_dom"/>
</dbReference>
<comment type="similarity">
    <text evidence="2">Belongs to the zinc-containing alcohol dehydrogenase family.</text>
</comment>
<name>A0AAV5GD97_9BASI</name>
<evidence type="ECO:0000256" key="1">
    <source>
        <dbReference type="ARBA" id="ARBA00001947"/>
    </source>
</evidence>
<dbReference type="Pfam" id="PF08240">
    <property type="entry name" value="ADH_N"/>
    <property type="match status" value="1"/>
</dbReference>
<dbReference type="Proteomes" id="UP001342314">
    <property type="component" value="Unassembled WGS sequence"/>
</dbReference>
<dbReference type="GO" id="GO:0046872">
    <property type="term" value="F:metal ion binding"/>
    <property type="evidence" value="ECO:0007669"/>
    <property type="project" value="UniProtKB-KW"/>
</dbReference>
<feature type="compositionally biased region" description="Basic and acidic residues" evidence="8">
    <location>
        <begin position="975"/>
        <end position="1008"/>
    </location>
</feature>
<feature type="compositionally biased region" description="Basic and acidic residues" evidence="8">
    <location>
        <begin position="1015"/>
        <end position="1025"/>
    </location>
</feature>
<dbReference type="InterPro" id="IPR035892">
    <property type="entry name" value="C2_domain_sf"/>
</dbReference>
<dbReference type="CDD" id="cd22249">
    <property type="entry name" value="UDM1_RNF168_RNF169-like"/>
    <property type="match status" value="1"/>
</dbReference>
<evidence type="ECO:0000256" key="5">
    <source>
        <dbReference type="ARBA" id="ARBA00022833"/>
    </source>
</evidence>
<feature type="region of interest" description="Disordered" evidence="8">
    <location>
        <begin position="658"/>
        <end position="1025"/>
    </location>
</feature>
<dbReference type="InterPro" id="IPR020843">
    <property type="entry name" value="ER"/>
</dbReference>
<feature type="compositionally biased region" description="Low complexity" evidence="8">
    <location>
        <begin position="670"/>
        <end position="685"/>
    </location>
</feature>
<dbReference type="SUPFAM" id="SSF49562">
    <property type="entry name" value="C2 domain (Calcium/lipid-binding domain, CaLB)"/>
    <property type="match status" value="1"/>
</dbReference>
<dbReference type="Gene3D" id="2.60.40.150">
    <property type="entry name" value="C2 domain"/>
    <property type="match status" value="1"/>
</dbReference>
<evidence type="ECO:0000256" key="8">
    <source>
        <dbReference type="SAM" id="MobiDB-lite"/>
    </source>
</evidence>
<comment type="cofactor">
    <cofactor evidence="1">
        <name>Zn(2+)</name>
        <dbReference type="ChEBI" id="CHEBI:29105"/>
    </cofactor>
</comment>
<feature type="compositionally biased region" description="Pro residues" evidence="8">
    <location>
        <begin position="723"/>
        <end position="733"/>
    </location>
</feature>
<keyword evidence="6" id="KW-0560">Oxidoreductase</keyword>
<dbReference type="EMBL" id="BQKY01000003">
    <property type="protein sequence ID" value="GJN88449.1"/>
    <property type="molecule type" value="Genomic_DNA"/>
</dbReference>
<dbReference type="EC" id="1.1.1.1" evidence="3"/>
<feature type="region of interest" description="Disordered" evidence="8">
    <location>
        <begin position="480"/>
        <end position="518"/>
    </location>
</feature>
<sequence length="1051" mass="114445">MPLSAEVPAHALACVYEGVGLPIKLDDKHPVTQPQDLKQGEVLVKVEYTGVCHTDLHIWKGDTPFPVPMPLVGGHEGAGHVVAIGEGTDTALSVGQAVGVKWIADTCSTCSYCMNGADQHCAKAGVSGMLQDGTFAQYMVAAARYVTPIPDGIPLELAAPVLCAGVTTWSALKRTNAKPGDWLAISGAAGGLGHLAVQYALAIGLRIVAIDGGDDKRKLCEGYGVDHFVDFRDYKSGAELIEAVKAICDGIGPHAALVCATGGNAYGQAIEFLRPRGTLAAVALAANTKIEAEVFSFIGKGLTVAGSYVGSRQDAIEALSFVARGKVRPNVQVEALKDVQSVLERMDRGQISGRIHPIGRFVCIVVDARHAKDARALSDKRLFVQLELEGTDEGKKRTRVVEANDGDSHFWDEQFWWTLLDKDHILVISLFHVDRHRDGAELVGETRVAVNGTWKQYDDRIELQLDGKYTGELYLEMTCHPPERPPPPPASVASDSLRQGRPGVMLIPPSPPPDADELARRLDQMPFSGAPNHGDAAYADDAAASEQQMKPSEPRLPFPGEPELPQALRPGRPPAAPLSLGSVTPATSTIAQLAGSHSNSVAAAAQHDDAQTRAYELARQQPLPASPPPAHTQHYQQAHPYTYAPFAIGKVGDSRQSAYAMTSAPPTSFPASHPSLPSAAPAHLPGHNEDRPDAAASPYSSVPPSQAVPGVAGTPHPAISPSNSPPPVPPLPPSSRRTSFSVERASSPSPPLHASSSSPRPLPLNPAGENRPHVVPSALTAKQREAGVGASESHPWQPPPPQYSPSPPLAGPSSRPALAQDGSPESFESVPHAVGAADEAAQRRRQLVLAEQQRRYEEEQRRRHEQQEQKERQLEEERRRRLQEQERADAERRRREEEEAAQRARREEEHRRRVEAAQRALAERIKQEQEDAHMAAQFAAEAEEAERRRQAERHAADEELVRQMLEEEQAAARRAQQERERQDEEFARQFREQERQREEEERRAREAADEAMAQKLRDEEDGERLRRLAEDERIARSLAEQDGEPAVVAAR</sequence>
<dbReference type="GO" id="GO:0005737">
    <property type="term" value="C:cytoplasm"/>
    <property type="evidence" value="ECO:0007669"/>
    <property type="project" value="TreeGrafter"/>
</dbReference>
<evidence type="ECO:0000256" key="4">
    <source>
        <dbReference type="ARBA" id="ARBA00022723"/>
    </source>
</evidence>
<feature type="compositionally biased region" description="Basic and acidic residues" evidence="8">
    <location>
        <begin position="852"/>
        <end position="933"/>
    </location>
</feature>
<dbReference type="Gene3D" id="3.40.50.720">
    <property type="entry name" value="NAD(P)-binding Rossmann-like Domain"/>
    <property type="match status" value="1"/>
</dbReference>
<feature type="compositionally biased region" description="Low complexity" evidence="8">
    <location>
        <begin position="734"/>
        <end position="759"/>
    </location>
</feature>
<dbReference type="CDD" id="cd08297">
    <property type="entry name" value="CAD3"/>
    <property type="match status" value="1"/>
</dbReference>
<evidence type="ECO:0000256" key="7">
    <source>
        <dbReference type="ARBA" id="ARBA00023027"/>
    </source>
</evidence>
<comment type="caution">
    <text evidence="10">The sequence shown here is derived from an EMBL/GenBank/DDBJ whole genome shotgun (WGS) entry which is preliminary data.</text>
</comment>